<dbReference type="GO" id="GO:0008902">
    <property type="term" value="F:hydroxymethylpyrimidine kinase activity"/>
    <property type="evidence" value="ECO:0007669"/>
    <property type="project" value="TreeGrafter"/>
</dbReference>
<dbReference type="PANTHER" id="PTHR10534:SF15">
    <property type="entry name" value="PYRIDOXINE_PYRIDOXAL_PYRIDOXAMINE KINASE"/>
    <property type="match status" value="1"/>
</dbReference>
<dbReference type="GO" id="GO:0005524">
    <property type="term" value="F:ATP binding"/>
    <property type="evidence" value="ECO:0007669"/>
    <property type="project" value="UniProtKB-KW"/>
</dbReference>
<keyword evidence="3" id="KW-0547">Nucleotide-binding</keyword>
<dbReference type="Gene3D" id="3.40.1190.20">
    <property type="match status" value="1"/>
</dbReference>
<dbReference type="InterPro" id="IPR029056">
    <property type="entry name" value="Ribokinase-like"/>
</dbReference>
<dbReference type="NCBIfam" id="TIGR00687">
    <property type="entry name" value="pyridox_kin"/>
    <property type="match status" value="1"/>
</dbReference>
<dbReference type="EC" id="2.7.1.35" evidence="1"/>
<dbReference type="CDD" id="cd01173">
    <property type="entry name" value="pyridoxal_pyridoxamine_kinase"/>
    <property type="match status" value="1"/>
</dbReference>
<evidence type="ECO:0000313" key="7">
    <source>
        <dbReference type="EMBL" id="GEP29853.1"/>
    </source>
</evidence>
<protein>
    <recommendedName>
        <fullName evidence="1">pyridoxal kinase</fullName>
        <ecNumber evidence="1">2.7.1.35</ecNumber>
    </recommendedName>
</protein>
<dbReference type="PANTHER" id="PTHR10534">
    <property type="entry name" value="PYRIDOXAL KINASE"/>
    <property type="match status" value="1"/>
</dbReference>
<dbReference type="InterPro" id="IPR013749">
    <property type="entry name" value="PM/HMP-P_kinase-1"/>
</dbReference>
<dbReference type="GO" id="GO:0008478">
    <property type="term" value="F:pyridoxal kinase activity"/>
    <property type="evidence" value="ECO:0007669"/>
    <property type="project" value="UniProtKB-EC"/>
</dbReference>
<feature type="domain" description="Pyridoxamine kinase/Phosphomethylpyrimidine kinase" evidence="6">
    <location>
        <begin position="96"/>
        <end position="273"/>
    </location>
</feature>
<accession>A0A512L5U8</accession>
<evidence type="ECO:0000259" key="6">
    <source>
        <dbReference type="Pfam" id="PF08543"/>
    </source>
</evidence>
<dbReference type="SUPFAM" id="SSF53613">
    <property type="entry name" value="Ribokinase-like"/>
    <property type="match status" value="1"/>
</dbReference>
<keyword evidence="8" id="KW-1185">Reference proteome</keyword>
<evidence type="ECO:0000256" key="4">
    <source>
        <dbReference type="ARBA" id="ARBA00022777"/>
    </source>
</evidence>
<keyword evidence="2" id="KW-0808">Transferase</keyword>
<dbReference type="GO" id="GO:0009443">
    <property type="term" value="P:pyridoxal 5'-phosphate salvage"/>
    <property type="evidence" value="ECO:0007669"/>
    <property type="project" value="InterPro"/>
</dbReference>
<keyword evidence="4 7" id="KW-0418">Kinase</keyword>
<dbReference type="Pfam" id="PF08543">
    <property type="entry name" value="Phos_pyr_kin"/>
    <property type="match status" value="1"/>
</dbReference>
<dbReference type="EMBL" id="BKAD01000009">
    <property type="protein sequence ID" value="GEP29853.1"/>
    <property type="molecule type" value="Genomic_DNA"/>
</dbReference>
<dbReference type="GO" id="GO:0005829">
    <property type="term" value="C:cytosol"/>
    <property type="evidence" value="ECO:0007669"/>
    <property type="project" value="TreeGrafter"/>
</dbReference>
<evidence type="ECO:0000256" key="1">
    <source>
        <dbReference type="ARBA" id="ARBA00012104"/>
    </source>
</evidence>
<organism evidence="7 8">
    <name type="scientific">Sulfuriferula plumbiphila</name>
    <dbReference type="NCBI Taxonomy" id="171865"/>
    <lineage>
        <taxon>Bacteria</taxon>
        <taxon>Pseudomonadati</taxon>
        <taxon>Pseudomonadota</taxon>
        <taxon>Betaproteobacteria</taxon>
        <taxon>Nitrosomonadales</taxon>
        <taxon>Sulfuricellaceae</taxon>
        <taxon>Sulfuriferula</taxon>
    </lineage>
</organism>
<dbReference type="InterPro" id="IPR004625">
    <property type="entry name" value="PyrdxlKinase"/>
</dbReference>
<evidence type="ECO:0000256" key="5">
    <source>
        <dbReference type="ARBA" id="ARBA00022840"/>
    </source>
</evidence>
<dbReference type="RefSeq" id="WP_147071393.1">
    <property type="nucleotide sequence ID" value="NZ_AP021884.1"/>
</dbReference>
<dbReference type="OrthoDB" id="9800808at2"/>
<keyword evidence="5" id="KW-0067">ATP-binding</keyword>
<sequence>MRPIEAATAVPIDPVPSLQPLPIDVVSVQSQVVYGRVGNNVAMPTLQAQGLIVAAVPTVILSNTPHYPTIHGGTLPTAWFEGYLRDLTARGALGRLRAILTGYLGSPEQAQALGRWIGQAIEAQPGLQVVVDPVLGDHDHGEYVSPGIADAYHRHLLPLADGLTPNGFELQRLTGLTATNPESVIAAARTLLVGRTQWVIVTSAAPAAWPANQMLVAVVTRNRQEVLNHPRIDALLKGSGDLFSAALTGTLLTGASVFKAASLACDQVTSALRLTRQAQCAELLLATSTGSSLESRT</sequence>
<evidence type="ECO:0000256" key="3">
    <source>
        <dbReference type="ARBA" id="ARBA00022741"/>
    </source>
</evidence>
<gene>
    <name evidence="7" type="primary">pdxK</name>
    <name evidence="7" type="ORF">TPL01_09910</name>
</gene>
<comment type="caution">
    <text evidence="7">The sequence shown here is derived from an EMBL/GenBank/DDBJ whole genome shotgun (WGS) entry which is preliminary data.</text>
</comment>
<name>A0A512L5U8_9PROT</name>
<evidence type="ECO:0000256" key="2">
    <source>
        <dbReference type="ARBA" id="ARBA00022679"/>
    </source>
</evidence>
<dbReference type="Proteomes" id="UP000321337">
    <property type="component" value="Unassembled WGS sequence"/>
</dbReference>
<dbReference type="AlphaFoldDB" id="A0A512L5U8"/>
<proteinExistence type="predicted"/>
<reference evidence="7 8" key="1">
    <citation type="submission" date="2019-07" db="EMBL/GenBank/DDBJ databases">
        <title>Whole genome shotgun sequence of Thiobacillus plumbophilus NBRC 107929.</title>
        <authorList>
            <person name="Hosoyama A."/>
            <person name="Uohara A."/>
            <person name="Ohji S."/>
            <person name="Ichikawa N."/>
        </authorList>
    </citation>
    <scope>NUCLEOTIDE SEQUENCE [LARGE SCALE GENOMIC DNA]</scope>
    <source>
        <strain evidence="7 8">NBRC 107929</strain>
    </source>
</reference>
<dbReference type="NCBIfam" id="NF006034">
    <property type="entry name" value="PRK08176.1"/>
    <property type="match status" value="1"/>
</dbReference>
<evidence type="ECO:0000313" key="8">
    <source>
        <dbReference type="Proteomes" id="UP000321337"/>
    </source>
</evidence>